<sequence length="74" mass="8200">MHTRSNCNVTIRYLISLRNSHKYNTGDMGELADGGVRKEGGLYEEGEGTERRRRGGALIRFNCGDVTRALGVDV</sequence>
<accession>A0ABN8IDB3</accession>
<protein>
    <submittedName>
        <fullName evidence="1">Uncharacterized protein</fullName>
    </submittedName>
</protein>
<dbReference type="Proteomes" id="UP000837857">
    <property type="component" value="Chromosome 20"/>
</dbReference>
<organism evidence="1 2">
    <name type="scientific">Iphiclides podalirius</name>
    <name type="common">scarce swallowtail</name>
    <dbReference type="NCBI Taxonomy" id="110791"/>
    <lineage>
        <taxon>Eukaryota</taxon>
        <taxon>Metazoa</taxon>
        <taxon>Ecdysozoa</taxon>
        <taxon>Arthropoda</taxon>
        <taxon>Hexapoda</taxon>
        <taxon>Insecta</taxon>
        <taxon>Pterygota</taxon>
        <taxon>Neoptera</taxon>
        <taxon>Endopterygota</taxon>
        <taxon>Lepidoptera</taxon>
        <taxon>Glossata</taxon>
        <taxon>Ditrysia</taxon>
        <taxon>Papilionoidea</taxon>
        <taxon>Papilionidae</taxon>
        <taxon>Papilioninae</taxon>
        <taxon>Iphiclides</taxon>
    </lineage>
</organism>
<feature type="non-terminal residue" evidence="1">
    <location>
        <position position="74"/>
    </location>
</feature>
<evidence type="ECO:0000313" key="1">
    <source>
        <dbReference type="EMBL" id="CAH2052579.1"/>
    </source>
</evidence>
<proteinExistence type="predicted"/>
<evidence type="ECO:0000313" key="2">
    <source>
        <dbReference type="Proteomes" id="UP000837857"/>
    </source>
</evidence>
<reference evidence="1" key="1">
    <citation type="submission" date="2022-03" db="EMBL/GenBank/DDBJ databases">
        <authorList>
            <person name="Martin H S."/>
        </authorList>
    </citation>
    <scope>NUCLEOTIDE SEQUENCE</scope>
</reference>
<keyword evidence="2" id="KW-1185">Reference proteome</keyword>
<name>A0ABN8IDB3_9NEOP</name>
<gene>
    <name evidence="1" type="ORF">IPOD504_LOCUS8289</name>
</gene>
<dbReference type="EMBL" id="OW152832">
    <property type="protein sequence ID" value="CAH2052579.1"/>
    <property type="molecule type" value="Genomic_DNA"/>
</dbReference>